<organism evidence="2 3">
    <name type="scientific">Macrostomum lignano</name>
    <dbReference type="NCBI Taxonomy" id="282301"/>
    <lineage>
        <taxon>Eukaryota</taxon>
        <taxon>Metazoa</taxon>
        <taxon>Spiralia</taxon>
        <taxon>Lophotrochozoa</taxon>
        <taxon>Platyhelminthes</taxon>
        <taxon>Rhabditophora</taxon>
        <taxon>Macrostomorpha</taxon>
        <taxon>Macrostomida</taxon>
        <taxon>Macrostomidae</taxon>
        <taxon>Macrostomum</taxon>
    </lineage>
</organism>
<feature type="compositionally biased region" description="Low complexity" evidence="1">
    <location>
        <begin position="157"/>
        <end position="175"/>
    </location>
</feature>
<feature type="compositionally biased region" description="Polar residues" evidence="1">
    <location>
        <begin position="109"/>
        <end position="119"/>
    </location>
</feature>
<reference evidence="2 3" key="1">
    <citation type="submission" date="2017-06" db="EMBL/GenBank/DDBJ databases">
        <title>A platform for efficient transgenesis in Macrostomum lignano, a flatworm model organism for stem cell research.</title>
        <authorList>
            <person name="Berezikov E."/>
        </authorList>
    </citation>
    <scope>NUCLEOTIDE SEQUENCE [LARGE SCALE GENOMIC DNA]</scope>
    <source>
        <strain evidence="2">DV1</strain>
        <tissue evidence="2">Whole organism</tissue>
    </source>
</reference>
<accession>A0A267FXT5</accession>
<evidence type="ECO:0000256" key="1">
    <source>
        <dbReference type="SAM" id="MobiDB-lite"/>
    </source>
</evidence>
<feature type="region of interest" description="Disordered" evidence="1">
    <location>
        <begin position="87"/>
        <end position="119"/>
    </location>
</feature>
<keyword evidence="3" id="KW-1185">Reference proteome</keyword>
<feature type="compositionally biased region" description="Polar residues" evidence="1">
    <location>
        <begin position="147"/>
        <end position="156"/>
    </location>
</feature>
<dbReference type="Proteomes" id="UP000215902">
    <property type="component" value="Unassembled WGS sequence"/>
</dbReference>
<evidence type="ECO:0000313" key="3">
    <source>
        <dbReference type="Proteomes" id="UP000215902"/>
    </source>
</evidence>
<feature type="region of interest" description="Disordered" evidence="1">
    <location>
        <begin position="1"/>
        <end position="73"/>
    </location>
</feature>
<gene>
    <name evidence="2" type="ORF">BOX15_Mlig019406g2</name>
</gene>
<comment type="caution">
    <text evidence="2">The sequence shown here is derived from an EMBL/GenBank/DDBJ whole genome shotgun (WGS) entry which is preliminary data.</text>
</comment>
<sequence>MRGINQSAIMASNEDRQSRDSGSGARSEAQTDATESATLIGSEPTVVQSNDVEISTPTSATPKRRAGSKMYRGHSWRKCWSAVHRAQRRRVGLSNKSTTTASASLSNSQPPLASTDSSQTAATFAGLPSYLARVDTNVSADDLAGQAESSPTVQSDAATAEAAPSEPSSAEVVSTNQVAEQPGEDAAAASQGVETPFANLEIGHPVHQDLAGDSAETTKSMLANVIEKAILDFCSSRTVETMRRMFAGVTSELEATQGDAGRSGDKSTLTPHPVTGELVKEGIVIGSMDVFAPRVHKEYRLEMKDSLVEGFLKDVGVFRAICYRTKCQLEVTRRLLNKKLCTGGRWVKYLIVRIVGPSLRAINSCDCLLQKAVPAFKSRIEYRKPAFCRMFFREDIPDNANLYYNMQRTGGSSNRYGSLKLETPYRITSDRTIGSCPWKSGALKIGKLSFRGSGGHLCMRQVYPGYGYIDSTPVTSACKGVEALERIEKMHAEFLTSRQQLLLDRRTMTLPICR</sequence>
<dbReference type="AlphaFoldDB" id="A0A267FXT5"/>
<feature type="compositionally biased region" description="Polar residues" evidence="1">
    <location>
        <begin position="1"/>
        <end position="10"/>
    </location>
</feature>
<dbReference type="OrthoDB" id="6288533at2759"/>
<feature type="compositionally biased region" description="Basic residues" evidence="1">
    <location>
        <begin position="62"/>
        <end position="73"/>
    </location>
</feature>
<feature type="region of interest" description="Disordered" evidence="1">
    <location>
        <begin position="143"/>
        <end position="190"/>
    </location>
</feature>
<dbReference type="EMBL" id="NIVC01000674">
    <property type="protein sequence ID" value="PAA78625.1"/>
    <property type="molecule type" value="Genomic_DNA"/>
</dbReference>
<evidence type="ECO:0000313" key="2">
    <source>
        <dbReference type="EMBL" id="PAA78625.1"/>
    </source>
</evidence>
<proteinExistence type="predicted"/>
<name>A0A267FXT5_9PLAT</name>
<feature type="compositionally biased region" description="Low complexity" evidence="1">
    <location>
        <begin position="93"/>
        <end position="108"/>
    </location>
</feature>
<feature type="compositionally biased region" description="Polar residues" evidence="1">
    <location>
        <begin position="28"/>
        <end position="61"/>
    </location>
</feature>
<protein>
    <submittedName>
        <fullName evidence="2">Uncharacterized protein</fullName>
    </submittedName>
</protein>